<evidence type="ECO:0000313" key="2">
    <source>
        <dbReference type="Proteomes" id="UP001250181"/>
    </source>
</evidence>
<dbReference type="EMBL" id="JAWCTQ010000027">
    <property type="protein sequence ID" value="MDT9684496.1"/>
    <property type="molecule type" value="Genomic_DNA"/>
</dbReference>
<dbReference type="InterPro" id="IPR023476">
    <property type="entry name" value="Pep_tRNA_hydro_II_dom_sf"/>
</dbReference>
<proteinExistence type="predicted"/>
<comment type="caution">
    <text evidence="1">The sequence shown here is derived from an EMBL/GenBank/DDBJ whole genome shotgun (WGS) entry which is preliminary data.</text>
</comment>
<protein>
    <submittedName>
        <fullName evidence="1">DUF2000 family protein</fullName>
    </submittedName>
</protein>
<reference evidence="1 2" key="1">
    <citation type="submission" date="2023-09" db="EMBL/GenBank/DDBJ databases">
        <title>Streptomyces sp. nov.: A antagonism against Alternaria gaisen Producing Streptochlin, Isolated from Tamarix root soil.</title>
        <authorList>
            <person name="Chen Y."/>
        </authorList>
    </citation>
    <scope>NUCLEOTIDE SEQUENCE [LARGE SCALE GENOMIC DNA]</scope>
    <source>
        <strain evidence="1 2">TRM76323</strain>
    </source>
</reference>
<dbReference type="Pfam" id="PF09391">
    <property type="entry name" value="DUF2000"/>
    <property type="match status" value="1"/>
</dbReference>
<name>A0ABU3QP26_9ACTN</name>
<evidence type="ECO:0000313" key="1">
    <source>
        <dbReference type="EMBL" id="MDT9684496.1"/>
    </source>
</evidence>
<dbReference type="SUPFAM" id="SSF102462">
    <property type="entry name" value="Peptidyl-tRNA hydrolase II"/>
    <property type="match status" value="1"/>
</dbReference>
<dbReference type="RefSeq" id="WP_315879552.1">
    <property type="nucleotide sequence ID" value="NZ_JAWCTQ010000027.1"/>
</dbReference>
<organism evidence="1 2">
    <name type="scientific">Streptomyces tamarix</name>
    <dbReference type="NCBI Taxonomy" id="3078565"/>
    <lineage>
        <taxon>Bacteria</taxon>
        <taxon>Bacillati</taxon>
        <taxon>Actinomycetota</taxon>
        <taxon>Actinomycetes</taxon>
        <taxon>Kitasatosporales</taxon>
        <taxon>Streptomycetaceae</taxon>
        <taxon>Streptomyces</taxon>
    </lineage>
</organism>
<dbReference type="InterPro" id="IPR018988">
    <property type="entry name" value="DUF2000"/>
</dbReference>
<dbReference type="Proteomes" id="UP001250181">
    <property type="component" value="Unassembled WGS sequence"/>
</dbReference>
<keyword evidence="2" id="KW-1185">Reference proteome</keyword>
<sequence>MTELLRAAIAVDKSLDAGAAANASAIVMGQLARLDDRIYADDVCDGEGSLHAGIRFNTLVLSGRRNHLTALAESARAEGLPVVLFTAQGRTLDNSFDAYRAMVATARPGELSVCAVGVVGEHDLVRSLTRRFSVYRG</sequence>
<accession>A0ABU3QP26</accession>
<dbReference type="Gene3D" id="3.40.1490.10">
    <property type="entry name" value="Bit1"/>
    <property type="match status" value="1"/>
</dbReference>
<gene>
    <name evidence="1" type="ORF">RND61_20905</name>
</gene>